<dbReference type="Gene3D" id="1.25.40.20">
    <property type="entry name" value="Ankyrin repeat-containing domain"/>
    <property type="match status" value="1"/>
</dbReference>
<organism evidence="1 3">
    <name type="scientific">Heracleum sosnowskyi</name>
    <dbReference type="NCBI Taxonomy" id="360622"/>
    <lineage>
        <taxon>Eukaryota</taxon>
        <taxon>Viridiplantae</taxon>
        <taxon>Streptophyta</taxon>
        <taxon>Embryophyta</taxon>
        <taxon>Tracheophyta</taxon>
        <taxon>Spermatophyta</taxon>
        <taxon>Magnoliopsida</taxon>
        <taxon>eudicotyledons</taxon>
        <taxon>Gunneridae</taxon>
        <taxon>Pentapetalae</taxon>
        <taxon>asterids</taxon>
        <taxon>campanulids</taxon>
        <taxon>Apiales</taxon>
        <taxon>Apiaceae</taxon>
        <taxon>Apioideae</taxon>
        <taxon>apioid superclade</taxon>
        <taxon>Tordylieae</taxon>
        <taxon>Tordyliinae</taxon>
        <taxon>Heracleum</taxon>
    </lineage>
</organism>
<proteinExistence type="predicted"/>
<reference evidence="1" key="1">
    <citation type="submission" date="2023-02" db="EMBL/GenBank/DDBJ databases">
        <title>Genome of toxic invasive species Heracleum sosnowskyi carries increased number of genes despite the absence of recent whole-genome duplications.</title>
        <authorList>
            <person name="Schelkunov M."/>
            <person name="Shtratnikova V."/>
            <person name="Makarenko M."/>
            <person name="Klepikova A."/>
            <person name="Omelchenko D."/>
            <person name="Novikova G."/>
            <person name="Obukhova E."/>
            <person name="Bogdanov V."/>
            <person name="Penin A."/>
            <person name="Logacheva M."/>
        </authorList>
    </citation>
    <scope>NUCLEOTIDE SEQUENCE</scope>
    <source>
        <strain evidence="1">Hsosn_3</strain>
        <tissue evidence="1">Leaf</tissue>
    </source>
</reference>
<evidence type="ECO:0000313" key="3">
    <source>
        <dbReference type="Proteomes" id="UP001237642"/>
    </source>
</evidence>
<dbReference type="EMBL" id="JAUIZM010000005">
    <property type="protein sequence ID" value="KAK1382018.1"/>
    <property type="molecule type" value="Genomic_DNA"/>
</dbReference>
<sequence length="135" mass="14957">MNCTALCLDGPGGRTTVLHDFINISQGTEETRDTITMIFDAVKRRSSEEDPPHVSFETLFNRTDESGRTVLELAMEKNYVKIVEVVLQEDLAYRRGTGISGDHKDVVKLILAIKSSDKGCVSNLLLDAKQLDATQ</sequence>
<dbReference type="Proteomes" id="UP001237642">
    <property type="component" value="Unassembled WGS sequence"/>
</dbReference>
<name>A0AAD8IB88_9APIA</name>
<evidence type="ECO:0000313" key="1">
    <source>
        <dbReference type="EMBL" id="KAK1382013.1"/>
    </source>
</evidence>
<dbReference type="AlphaFoldDB" id="A0AAD8IB88"/>
<dbReference type="InterPro" id="IPR036770">
    <property type="entry name" value="Ankyrin_rpt-contain_sf"/>
</dbReference>
<comment type="caution">
    <text evidence="1">The sequence shown here is derived from an EMBL/GenBank/DDBJ whole genome shotgun (WGS) entry which is preliminary data.</text>
</comment>
<reference evidence="1" key="2">
    <citation type="submission" date="2023-05" db="EMBL/GenBank/DDBJ databases">
        <authorList>
            <person name="Schelkunov M.I."/>
        </authorList>
    </citation>
    <scope>NUCLEOTIDE SEQUENCE</scope>
    <source>
        <strain evidence="1">Hsosn_3</strain>
        <tissue evidence="1">Leaf</tissue>
    </source>
</reference>
<accession>A0AAD8IB88</accession>
<keyword evidence="3" id="KW-1185">Reference proteome</keyword>
<evidence type="ECO:0000313" key="2">
    <source>
        <dbReference type="EMBL" id="KAK1382018.1"/>
    </source>
</evidence>
<gene>
    <name evidence="1" type="ORF">POM88_019748</name>
    <name evidence="2" type="ORF">POM88_019753</name>
</gene>
<dbReference type="EMBL" id="JAUIZM010000005">
    <property type="protein sequence ID" value="KAK1382013.1"/>
    <property type="molecule type" value="Genomic_DNA"/>
</dbReference>
<protein>
    <submittedName>
        <fullName evidence="1">Uncharacterized protein</fullName>
    </submittedName>
</protein>